<dbReference type="PANTHER" id="PTHR46388:SF2">
    <property type="entry name" value="NHL REPEAT-CONTAINING PROTEIN 2"/>
    <property type="match status" value="1"/>
</dbReference>
<name>A0A517YDM1_9BACT</name>
<keyword evidence="1" id="KW-0677">Repeat</keyword>
<dbReference type="SUPFAM" id="SSF52833">
    <property type="entry name" value="Thioredoxin-like"/>
    <property type="match status" value="1"/>
</dbReference>
<dbReference type="OrthoDB" id="9799230at2"/>
<feature type="domain" description="Thioredoxin" evidence="2">
    <location>
        <begin position="19"/>
        <end position="178"/>
    </location>
</feature>
<protein>
    <submittedName>
        <fullName evidence="3">Thiol-disulfide oxidoreductase ResA</fullName>
    </submittedName>
</protein>
<dbReference type="InterPro" id="IPR011042">
    <property type="entry name" value="6-blade_b-propeller_TolB-like"/>
</dbReference>
<dbReference type="InterPro" id="IPR013766">
    <property type="entry name" value="Thioredoxin_domain"/>
</dbReference>
<dbReference type="Gene3D" id="2.120.10.30">
    <property type="entry name" value="TolB, C-terminal domain"/>
    <property type="match status" value="2"/>
</dbReference>
<organism evidence="3 4">
    <name type="scientific">Anatilimnocola aggregata</name>
    <dbReference type="NCBI Taxonomy" id="2528021"/>
    <lineage>
        <taxon>Bacteria</taxon>
        <taxon>Pseudomonadati</taxon>
        <taxon>Planctomycetota</taxon>
        <taxon>Planctomycetia</taxon>
        <taxon>Pirellulales</taxon>
        <taxon>Pirellulaceae</taxon>
        <taxon>Anatilimnocola</taxon>
    </lineage>
</organism>
<dbReference type="Pfam" id="PF13905">
    <property type="entry name" value="Thioredoxin_8"/>
    <property type="match status" value="1"/>
</dbReference>
<evidence type="ECO:0000313" key="4">
    <source>
        <dbReference type="Proteomes" id="UP000315017"/>
    </source>
</evidence>
<proteinExistence type="predicted"/>
<dbReference type="RefSeq" id="WP_145090317.1">
    <property type="nucleotide sequence ID" value="NZ_CP036274.1"/>
</dbReference>
<reference evidence="3 4" key="1">
    <citation type="submission" date="2019-02" db="EMBL/GenBank/DDBJ databases">
        <title>Deep-cultivation of Planctomycetes and their phenomic and genomic characterization uncovers novel biology.</title>
        <authorList>
            <person name="Wiegand S."/>
            <person name="Jogler M."/>
            <person name="Boedeker C."/>
            <person name="Pinto D."/>
            <person name="Vollmers J."/>
            <person name="Rivas-Marin E."/>
            <person name="Kohn T."/>
            <person name="Peeters S.H."/>
            <person name="Heuer A."/>
            <person name="Rast P."/>
            <person name="Oberbeckmann S."/>
            <person name="Bunk B."/>
            <person name="Jeske O."/>
            <person name="Meyerdierks A."/>
            <person name="Storesund J.E."/>
            <person name="Kallscheuer N."/>
            <person name="Luecker S."/>
            <person name="Lage O.M."/>
            <person name="Pohl T."/>
            <person name="Merkel B.J."/>
            <person name="Hornburger P."/>
            <person name="Mueller R.-W."/>
            <person name="Bruemmer F."/>
            <person name="Labrenz M."/>
            <person name="Spormann A.M."/>
            <person name="Op den Camp H."/>
            <person name="Overmann J."/>
            <person name="Amann R."/>
            <person name="Jetten M.S.M."/>
            <person name="Mascher T."/>
            <person name="Medema M.H."/>
            <person name="Devos D.P."/>
            <person name="Kaster A.-K."/>
            <person name="Ovreas L."/>
            <person name="Rohde M."/>
            <person name="Galperin M.Y."/>
            <person name="Jogler C."/>
        </authorList>
    </citation>
    <scope>NUCLEOTIDE SEQUENCE [LARGE SCALE GENOMIC DNA]</scope>
    <source>
        <strain evidence="3 4">ETA_A8</strain>
    </source>
</reference>
<dbReference type="PANTHER" id="PTHR46388">
    <property type="entry name" value="NHL REPEAT-CONTAINING PROTEIN 2"/>
    <property type="match status" value="1"/>
</dbReference>
<dbReference type="Proteomes" id="UP000315017">
    <property type="component" value="Chromosome"/>
</dbReference>
<keyword evidence="4" id="KW-1185">Reference proteome</keyword>
<dbReference type="AlphaFoldDB" id="A0A517YDM1"/>
<dbReference type="InterPro" id="IPR001258">
    <property type="entry name" value="NHL_repeat"/>
</dbReference>
<dbReference type="InterPro" id="IPR036249">
    <property type="entry name" value="Thioredoxin-like_sf"/>
</dbReference>
<gene>
    <name evidence="3" type="primary">resA_4</name>
    <name evidence="3" type="ORF">ETAA8_33890</name>
</gene>
<evidence type="ECO:0000313" key="3">
    <source>
        <dbReference type="EMBL" id="QDU28289.1"/>
    </source>
</evidence>
<dbReference type="SUPFAM" id="SSF101898">
    <property type="entry name" value="NHL repeat"/>
    <property type="match status" value="1"/>
</dbReference>
<dbReference type="Gene3D" id="3.40.30.10">
    <property type="entry name" value="Glutaredoxin"/>
    <property type="match status" value="1"/>
</dbReference>
<dbReference type="KEGG" id="aagg:ETAA8_33890"/>
<sequence>MTTTLNTWRCWLAGGFIAMVLASPLSAQELELLPGRIPAPSLDGGGEWLNTAGPIELRDLRGKFVILDFWTYCCINCMHILPELKQLEHEFPKHLVVIGVHSAKFENERDAKNVSEAIERYEIEHPVVNDPRQILWQKYAVDTWPSLRVIDPEGRLVAHHKGEFAAEMVARFLKQAIPSYRRRNLLDETPLSFDATRPPRPDLPLRFPGKVLADADSDRLFVADSGHNRIVITKLSGEVLDIIGTGAIGREDGTFEQCSFDHPQGMALQGETLFVADTENHLLRKVDLKTRRVTTLAGSGEQARVPTVRGAARPLGIKLASPWDLLLHDNNLYIAMAGQHQIWRMTLDSGAIFPFAGNAAEDIIDGPLLARNPFQKGYASFAQPSGLASDGQVLFVADSEGSSIRAVPLRASRDVATILGTARLPADRLFTFGDRDGAANQVLLQHPLGVAYREGQLFIADTYNSKIKELDLKTATVRTLAGSGPNSFDEPGGLSIAGDQLFVADTNNHSVRVIGVAADAQPRELELKGLGPPVLAKVVSPPAVSGKPRTFEAATIKPTEDKLKVAINLALPADFKLNPGAPVRYYVHAAEENPVVAPAATGKWLTLEATASDFELELPLQAKATGGPVMISLAFYYCRSGAEGVCKAGEVTWSGRIAISDRAEDTRLELKHVVLK</sequence>
<dbReference type="Pfam" id="PF01436">
    <property type="entry name" value="NHL"/>
    <property type="match status" value="1"/>
</dbReference>
<dbReference type="EMBL" id="CP036274">
    <property type="protein sequence ID" value="QDU28289.1"/>
    <property type="molecule type" value="Genomic_DNA"/>
</dbReference>
<dbReference type="PROSITE" id="PS51352">
    <property type="entry name" value="THIOREDOXIN_2"/>
    <property type="match status" value="1"/>
</dbReference>
<dbReference type="InterPro" id="IPR012336">
    <property type="entry name" value="Thioredoxin-like_fold"/>
</dbReference>
<accession>A0A517YDM1</accession>
<evidence type="ECO:0000256" key="1">
    <source>
        <dbReference type="ARBA" id="ARBA00022737"/>
    </source>
</evidence>
<evidence type="ECO:0000259" key="2">
    <source>
        <dbReference type="PROSITE" id="PS51352"/>
    </source>
</evidence>